<dbReference type="OrthoDB" id="574313at2"/>
<dbReference type="Proteomes" id="UP000281647">
    <property type="component" value="Unassembled WGS sequence"/>
</dbReference>
<gene>
    <name evidence="2" type="primary">merF</name>
    <name evidence="2" type="ORF">EET67_03860</name>
</gene>
<feature type="transmembrane region" description="Helical" evidence="1">
    <location>
        <begin position="12"/>
        <end position="38"/>
    </location>
</feature>
<evidence type="ECO:0000313" key="3">
    <source>
        <dbReference type="Proteomes" id="UP000281647"/>
    </source>
</evidence>
<dbReference type="AlphaFoldDB" id="A0A432VB24"/>
<keyword evidence="1" id="KW-0472">Membrane</keyword>
<dbReference type="InterPro" id="IPR021091">
    <property type="entry name" value="Mercury_ion_transport_MerF"/>
</dbReference>
<dbReference type="Pfam" id="PF11431">
    <property type="entry name" value="Transport_MerF"/>
    <property type="match status" value="1"/>
</dbReference>
<sequence>MNDATLIKTGAIGAVVAAICCATPVLLIALGAVGLSALTGYLDYVLLPILALCIGVLSYGLYKRGQNAAACCEPHSKSK</sequence>
<dbReference type="EMBL" id="RKST01000002">
    <property type="protein sequence ID" value="RUM99303.1"/>
    <property type="molecule type" value="Genomic_DNA"/>
</dbReference>
<dbReference type="Gene3D" id="1.10.287.910">
    <property type="entry name" value="bacterial mercury transporter, merf"/>
    <property type="match status" value="1"/>
</dbReference>
<keyword evidence="1" id="KW-0812">Transmembrane</keyword>
<reference evidence="2 3" key="1">
    <citation type="submission" date="2018-11" db="EMBL/GenBank/DDBJ databases">
        <title>Pseudaminobacter arsenicus sp. nov., an arsenic-resistant bacterium isolated from arsenic-rich aquifers.</title>
        <authorList>
            <person name="Mu Y."/>
        </authorList>
    </citation>
    <scope>NUCLEOTIDE SEQUENCE [LARGE SCALE GENOMIC DNA]</scope>
    <source>
        <strain evidence="2 3">CB3</strain>
    </source>
</reference>
<dbReference type="GO" id="GO:0016020">
    <property type="term" value="C:membrane"/>
    <property type="evidence" value="ECO:0007669"/>
    <property type="project" value="InterPro"/>
</dbReference>
<evidence type="ECO:0000313" key="2">
    <source>
        <dbReference type="EMBL" id="RUM99303.1"/>
    </source>
</evidence>
<organism evidence="2 3">
    <name type="scientific">Borborobacter arsenicus</name>
    <dbReference type="NCBI Taxonomy" id="1851146"/>
    <lineage>
        <taxon>Bacteria</taxon>
        <taxon>Pseudomonadati</taxon>
        <taxon>Pseudomonadota</taxon>
        <taxon>Alphaproteobacteria</taxon>
        <taxon>Hyphomicrobiales</taxon>
        <taxon>Phyllobacteriaceae</taxon>
        <taxon>Borborobacter</taxon>
    </lineage>
</organism>
<name>A0A432VB24_9HYPH</name>
<protein>
    <submittedName>
        <fullName evidence="2">Mercury resistance system transport protein MerF</fullName>
    </submittedName>
</protein>
<keyword evidence="1" id="KW-1133">Transmembrane helix</keyword>
<comment type="caution">
    <text evidence="2">The sequence shown here is derived from an EMBL/GenBank/DDBJ whole genome shotgun (WGS) entry which is preliminary data.</text>
</comment>
<proteinExistence type="predicted"/>
<accession>A0A432VB24</accession>
<feature type="transmembrane region" description="Helical" evidence="1">
    <location>
        <begin position="44"/>
        <end position="62"/>
    </location>
</feature>
<dbReference type="RefSeq" id="WP_128624295.1">
    <property type="nucleotide sequence ID" value="NZ_ML133508.1"/>
</dbReference>
<dbReference type="NCBIfam" id="NF033565">
    <property type="entry name" value="trans_MerF"/>
    <property type="match status" value="1"/>
</dbReference>
<evidence type="ECO:0000256" key="1">
    <source>
        <dbReference type="SAM" id="Phobius"/>
    </source>
</evidence>
<keyword evidence="3" id="KW-1185">Reference proteome</keyword>